<feature type="active site" description="Proton donor" evidence="12">
    <location>
        <position position="76"/>
    </location>
</feature>
<evidence type="ECO:0000256" key="10">
    <source>
        <dbReference type="ARBA" id="ARBA00049252"/>
    </source>
</evidence>
<evidence type="ECO:0000256" key="5">
    <source>
        <dbReference type="ARBA" id="ARBA00018266"/>
    </source>
</evidence>
<dbReference type="GO" id="GO:0055086">
    <property type="term" value="P:nucleobase-containing small molecule metabolic process"/>
    <property type="evidence" value="ECO:0007669"/>
    <property type="project" value="UniProtKB-ARBA"/>
</dbReference>
<evidence type="ECO:0000256" key="11">
    <source>
        <dbReference type="ARBA" id="ARBA00049558"/>
    </source>
</evidence>
<keyword evidence="8 14" id="KW-0862">Zinc</keyword>
<sequence>MSEKKELKIAIDVYANEAELPEHLRVLWHNATAATNNAYAPYSNFHVGAALLLSDGSILQGNNQENAAYPSGLCAERTALFYASANYGQHQVKAIAVAARPSLKPTHFLPIVPCGGCRQVMREYEYKQKQNIQILLPTDGGKFYVFDSVAALLPLSFDASQLA</sequence>
<feature type="binding site" evidence="14">
    <location>
        <position position="117"/>
    </location>
    <ligand>
        <name>Zn(2+)</name>
        <dbReference type="ChEBI" id="CHEBI:29105"/>
        <note>catalytic</note>
    </ligand>
</feature>
<dbReference type="InterPro" id="IPR016192">
    <property type="entry name" value="APOBEC/CMP_deaminase_Zn-bd"/>
</dbReference>
<dbReference type="GO" id="GO:0005829">
    <property type="term" value="C:cytosol"/>
    <property type="evidence" value="ECO:0007669"/>
    <property type="project" value="TreeGrafter"/>
</dbReference>
<evidence type="ECO:0000256" key="6">
    <source>
        <dbReference type="ARBA" id="ARBA00022723"/>
    </source>
</evidence>
<dbReference type="PANTHER" id="PTHR11644">
    <property type="entry name" value="CYTIDINE DEAMINASE"/>
    <property type="match status" value="1"/>
</dbReference>
<evidence type="ECO:0000259" key="16">
    <source>
        <dbReference type="PROSITE" id="PS51747"/>
    </source>
</evidence>
<dbReference type="EMBL" id="FOLE01000008">
    <property type="protein sequence ID" value="SFC68057.1"/>
    <property type="molecule type" value="Genomic_DNA"/>
</dbReference>
<dbReference type="PANTHER" id="PTHR11644:SF2">
    <property type="entry name" value="CYTIDINE DEAMINASE"/>
    <property type="match status" value="1"/>
</dbReference>
<protein>
    <recommendedName>
        <fullName evidence="5 15">Cytidine deaminase</fullName>
        <ecNumber evidence="4 15">3.5.4.5</ecNumber>
    </recommendedName>
    <alternativeName>
        <fullName evidence="9 15">Cytidine aminohydrolase</fullName>
    </alternativeName>
</protein>
<dbReference type="Proteomes" id="UP000199514">
    <property type="component" value="Unassembled WGS sequence"/>
</dbReference>
<proteinExistence type="inferred from homology"/>
<organism evidence="17 18">
    <name type="scientific">Flexibacter flexilis DSM 6793</name>
    <dbReference type="NCBI Taxonomy" id="927664"/>
    <lineage>
        <taxon>Bacteria</taxon>
        <taxon>Pseudomonadati</taxon>
        <taxon>Bacteroidota</taxon>
        <taxon>Cytophagia</taxon>
        <taxon>Cytophagales</taxon>
        <taxon>Flexibacteraceae</taxon>
        <taxon>Flexibacter</taxon>
    </lineage>
</organism>
<evidence type="ECO:0000256" key="7">
    <source>
        <dbReference type="ARBA" id="ARBA00022801"/>
    </source>
</evidence>
<dbReference type="PROSITE" id="PS00903">
    <property type="entry name" value="CYT_DCMP_DEAMINASES_1"/>
    <property type="match status" value="1"/>
</dbReference>
<dbReference type="SUPFAM" id="SSF53927">
    <property type="entry name" value="Cytidine deaminase-like"/>
    <property type="match status" value="1"/>
</dbReference>
<comment type="similarity">
    <text evidence="3 15">Belongs to the cytidine and deoxycytidylate deaminase family.</text>
</comment>
<comment type="function">
    <text evidence="2 15">This enzyme scavenges exogenous and endogenous cytidine and 2'-deoxycytidine for UMP synthesis.</text>
</comment>
<dbReference type="GO" id="GO:0004126">
    <property type="term" value="F:cytidine deaminase activity"/>
    <property type="evidence" value="ECO:0007669"/>
    <property type="project" value="UniProtKB-UniRule"/>
</dbReference>
<evidence type="ECO:0000256" key="14">
    <source>
        <dbReference type="PIRSR" id="PIRSR606262-3"/>
    </source>
</evidence>
<dbReference type="RefSeq" id="WP_091513825.1">
    <property type="nucleotide sequence ID" value="NZ_FOLE01000008.1"/>
</dbReference>
<keyword evidence="18" id="KW-1185">Reference proteome</keyword>
<evidence type="ECO:0000256" key="8">
    <source>
        <dbReference type="ARBA" id="ARBA00022833"/>
    </source>
</evidence>
<dbReference type="EC" id="3.5.4.5" evidence="4 15"/>
<keyword evidence="6 14" id="KW-0479">Metal-binding</keyword>
<dbReference type="Gene3D" id="3.40.140.10">
    <property type="entry name" value="Cytidine Deaminase, domain 2"/>
    <property type="match status" value="1"/>
</dbReference>
<dbReference type="InterPro" id="IPR006262">
    <property type="entry name" value="Cyt_deam_tetra"/>
</dbReference>
<name>A0A1I1L4P9_9BACT</name>
<evidence type="ECO:0000256" key="1">
    <source>
        <dbReference type="ARBA" id="ARBA00001947"/>
    </source>
</evidence>
<dbReference type="GO" id="GO:0042802">
    <property type="term" value="F:identical protein binding"/>
    <property type="evidence" value="ECO:0007669"/>
    <property type="project" value="UniProtKB-ARBA"/>
</dbReference>
<evidence type="ECO:0000256" key="4">
    <source>
        <dbReference type="ARBA" id="ARBA00012783"/>
    </source>
</evidence>
<dbReference type="OrthoDB" id="9795347at2"/>
<accession>A0A1I1L4P9</accession>
<dbReference type="CDD" id="cd01283">
    <property type="entry name" value="cytidine_deaminase"/>
    <property type="match status" value="1"/>
</dbReference>
<evidence type="ECO:0000256" key="2">
    <source>
        <dbReference type="ARBA" id="ARBA00003949"/>
    </source>
</evidence>
<feature type="binding site" evidence="14">
    <location>
        <position position="114"/>
    </location>
    <ligand>
        <name>Zn(2+)</name>
        <dbReference type="ChEBI" id="CHEBI:29105"/>
        <note>catalytic</note>
    </ligand>
</feature>
<dbReference type="Pfam" id="PF00383">
    <property type="entry name" value="dCMP_cyt_deam_1"/>
    <property type="match status" value="1"/>
</dbReference>
<dbReference type="NCBIfam" id="NF004064">
    <property type="entry name" value="PRK05578.1"/>
    <property type="match status" value="1"/>
</dbReference>
<dbReference type="PROSITE" id="PS51747">
    <property type="entry name" value="CYT_DCMP_DEAMINASES_2"/>
    <property type="match status" value="1"/>
</dbReference>
<keyword evidence="7 15" id="KW-0378">Hydrolase</keyword>
<dbReference type="AlphaFoldDB" id="A0A1I1L4P9"/>
<gene>
    <name evidence="17" type="ORF">SAMN05421780_10863</name>
</gene>
<comment type="catalytic activity">
    <reaction evidence="10 15">
        <text>2'-deoxycytidine + H2O + H(+) = 2'-deoxyuridine + NH4(+)</text>
        <dbReference type="Rhea" id="RHEA:13433"/>
        <dbReference type="ChEBI" id="CHEBI:15377"/>
        <dbReference type="ChEBI" id="CHEBI:15378"/>
        <dbReference type="ChEBI" id="CHEBI:15698"/>
        <dbReference type="ChEBI" id="CHEBI:16450"/>
        <dbReference type="ChEBI" id="CHEBI:28938"/>
        <dbReference type="EC" id="3.5.4.5"/>
    </reaction>
</comment>
<evidence type="ECO:0000256" key="9">
    <source>
        <dbReference type="ARBA" id="ARBA00032005"/>
    </source>
</evidence>
<feature type="binding site" evidence="14">
    <location>
        <position position="74"/>
    </location>
    <ligand>
        <name>Zn(2+)</name>
        <dbReference type="ChEBI" id="CHEBI:29105"/>
        <note>catalytic</note>
    </ligand>
</feature>
<evidence type="ECO:0000256" key="3">
    <source>
        <dbReference type="ARBA" id="ARBA00006576"/>
    </source>
</evidence>
<dbReference type="InterPro" id="IPR016193">
    <property type="entry name" value="Cytidine_deaminase-like"/>
</dbReference>
<comment type="cofactor">
    <cofactor evidence="1 14 15">
        <name>Zn(2+)</name>
        <dbReference type="ChEBI" id="CHEBI:29105"/>
    </cofactor>
</comment>
<feature type="binding site" evidence="13">
    <location>
        <begin position="63"/>
        <end position="69"/>
    </location>
    <ligand>
        <name>substrate</name>
    </ligand>
</feature>
<dbReference type="InterPro" id="IPR002125">
    <property type="entry name" value="CMP_dCMP_dom"/>
</dbReference>
<evidence type="ECO:0000313" key="18">
    <source>
        <dbReference type="Proteomes" id="UP000199514"/>
    </source>
</evidence>
<reference evidence="17 18" key="1">
    <citation type="submission" date="2016-10" db="EMBL/GenBank/DDBJ databases">
        <authorList>
            <person name="de Groot N.N."/>
        </authorList>
    </citation>
    <scope>NUCLEOTIDE SEQUENCE [LARGE SCALE GENOMIC DNA]</scope>
    <source>
        <strain evidence="17 18">DSM 6793</strain>
    </source>
</reference>
<evidence type="ECO:0000256" key="12">
    <source>
        <dbReference type="PIRSR" id="PIRSR606262-1"/>
    </source>
</evidence>
<dbReference type="NCBIfam" id="TIGR01354">
    <property type="entry name" value="cyt_deam_tetra"/>
    <property type="match status" value="1"/>
</dbReference>
<dbReference type="GO" id="GO:0008270">
    <property type="term" value="F:zinc ion binding"/>
    <property type="evidence" value="ECO:0007669"/>
    <property type="project" value="UniProtKB-UniRule"/>
</dbReference>
<feature type="domain" description="CMP/dCMP-type deaminase" evidence="16">
    <location>
        <begin position="22"/>
        <end position="160"/>
    </location>
</feature>
<dbReference type="GO" id="GO:0072527">
    <property type="term" value="P:pyrimidine-containing compound metabolic process"/>
    <property type="evidence" value="ECO:0007669"/>
    <property type="project" value="UniProtKB-ARBA"/>
</dbReference>
<evidence type="ECO:0000256" key="15">
    <source>
        <dbReference type="RuleBase" id="RU364006"/>
    </source>
</evidence>
<comment type="catalytic activity">
    <reaction evidence="11 15">
        <text>cytidine + H2O + H(+) = uridine + NH4(+)</text>
        <dbReference type="Rhea" id="RHEA:16069"/>
        <dbReference type="ChEBI" id="CHEBI:15377"/>
        <dbReference type="ChEBI" id="CHEBI:15378"/>
        <dbReference type="ChEBI" id="CHEBI:16704"/>
        <dbReference type="ChEBI" id="CHEBI:17562"/>
        <dbReference type="ChEBI" id="CHEBI:28938"/>
        <dbReference type="EC" id="3.5.4.5"/>
    </reaction>
</comment>
<dbReference type="InterPro" id="IPR050202">
    <property type="entry name" value="Cyt/Deoxycyt_deaminase"/>
</dbReference>
<dbReference type="STRING" id="927664.SAMN05421780_10863"/>
<evidence type="ECO:0000256" key="13">
    <source>
        <dbReference type="PIRSR" id="PIRSR606262-2"/>
    </source>
</evidence>
<evidence type="ECO:0000313" key="17">
    <source>
        <dbReference type="EMBL" id="SFC68057.1"/>
    </source>
</evidence>